<proteinExistence type="predicted"/>
<evidence type="ECO:0000256" key="1">
    <source>
        <dbReference type="SAM" id="MobiDB-lite"/>
    </source>
</evidence>
<name>A0AAV9X8M1_9PEZI</name>
<feature type="transmembrane region" description="Helical" evidence="2">
    <location>
        <begin position="254"/>
        <end position="271"/>
    </location>
</feature>
<feature type="region of interest" description="Disordered" evidence="1">
    <location>
        <begin position="1"/>
        <end position="84"/>
    </location>
</feature>
<dbReference type="Proteomes" id="UP001365542">
    <property type="component" value="Unassembled WGS sequence"/>
</dbReference>
<feature type="region of interest" description="Disordered" evidence="1">
    <location>
        <begin position="106"/>
        <end position="158"/>
    </location>
</feature>
<keyword evidence="2" id="KW-0812">Transmembrane</keyword>
<feature type="compositionally biased region" description="Pro residues" evidence="1">
    <location>
        <begin position="1"/>
        <end position="11"/>
    </location>
</feature>
<reference evidence="3 4" key="1">
    <citation type="submission" date="2019-10" db="EMBL/GenBank/DDBJ databases">
        <authorList>
            <person name="Palmer J.M."/>
        </authorList>
    </citation>
    <scope>NUCLEOTIDE SEQUENCE [LARGE SCALE GENOMIC DNA]</scope>
    <source>
        <strain evidence="3 4">TWF694</strain>
    </source>
</reference>
<gene>
    <name evidence="3" type="ORF">TWF694_011187</name>
</gene>
<keyword evidence="2" id="KW-1133">Transmembrane helix</keyword>
<protein>
    <recommendedName>
        <fullName evidence="5">Transmembrane protein</fullName>
    </recommendedName>
</protein>
<organism evidence="3 4">
    <name type="scientific">Orbilia ellipsospora</name>
    <dbReference type="NCBI Taxonomy" id="2528407"/>
    <lineage>
        <taxon>Eukaryota</taxon>
        <taxon>Fungi</taxon>
        <taxon>Dikarya</taxon>
        <taxon>Ascomycota</taxon>
        <taxon>Pezizomycotina</taxon>
        <taxon>Orbiliomycetes</taxon>
        <taxon>Orbiliales</taxon>
        <taxon>Orbiliaceae</taxon>
        <taxon>Orbilia</taxon>
    </lineage>
</organism>
<keyword evidence="2" id="KW-0472">Membrane</keyword>
<feature type="compositionally biased region" description="Low complexity" evidence="1">
    <location>
        <begin position="118"/>
        <end position="146"/>
    </location>
</feature>
<evidence type="ECO:0008006" key="5">
    <source>
        <dbReference type="Google" id="ProtNLM"/>
    </source>
</evidence>
<keyword evidence="4" id="KW-1185">Reference proteome</keyword>
<dbReference type="AlphaFoldDB" id="A0AAV9X8M1"/>
<feature type="compositionally biased region" description="Low complexity" evidence="1">
    <location>
        <begin position="12"/>
        <end position="32"/>
    </location>
</feature>
<accession>A0AAV9X8M1</accession>
<comment type="caution">
    <text evidence="3">The sequence shown here is derived from an EMBL/GenBank/DDBJ whole genome shotgun (WGS) entry which is preliminary data.</text>
</comment>
<evidence type="ECO:0000313" key="4">
    <source>
        <dbReference type="Proteomes" id="UP001365542"/>
    </source>
</evidence>
<feature type="compositionally biased region" description="Basic and acidic residues" evidence="1">
    <location>
        <begin position="50"/>
        <end position="77"/>
    </location>
</feature>
<dbReference type="EMBL" id="JAVHJO010000008">
    <property type="protein sequence ID" value="KAK6538306.1"/>
    <property type="molecule type" value="Genomic_DNA"/>
</dbReference>
<evidence type="ECO:0000313" key="3">
    <source>
        <dbReference type="EMBL" id="KAK6538306.1"/>
    </source>
</evidence>
<sequence length="272" mass="29104">MADSSPKPPSTDPSNRSKSSFSKSIASTATSSGVQLPPSLSSSSTARTNHLGDSDRIIPDPSKKPFTDDSYRSRFADEGSLPKGYKRPVKRRSIFIEELDAADLDPTALSHLPPPPTSISTSGSTRSRHTTTSTTANSNNTAAAADSRTRTPNSTNNISSIPLNSHIYAINPSKSKESYIMQIPLQPFRLSVLVLILVAFTTISLSVSAEGDLDGLLKRVPGEEGIVERREASTAPTFRIGPLERNPQKDIPKLRTGILVLGIGCLFAGLMT</sequence>
<feature type="compositionally biased region" description="Polar residues" evidence="1">
    <location>
        <begin position="38"/>
        <end position="48"/>
    </location>
</feature>
<feature type="transmembrane region" description="Helical" evidence="2">
    <location>
        <begin position="190"/>
        <end position="209"/>
    </location>
</feature>
<evidence type="ECO:0000256" key="2">
    <source>
        <dbReference type="SAM" id="Phobius"/>
    </source>
</evidence>